<dbReference type="AlphaFoldDB" id="A0A7X2LZR9"/>
<gene>
    <name evidence="2" type="ORF">GJU40_14060</name>
</gene>
<sequence length="207" mass="23892">MADKNNVFYHILHVFTSFFLLNLLWFLCCLPVVTIFPATAAMFGTARVWIKSGIDTGVVKVFFSEFRMNVKKSMILGILWTAGFLVLYMNYSIMLQSDFALSKLLLILLIFVSLLFCFITLYSFFLLVNYELSIIHIIKNSLLLALSQMNYTLLFFGMILLTIMIVYYIPFLLIVSGSLLSFSMYGLFQRLSARIEQERSKLQPNIT</sequence>
<comment type="caution">
    <text evidence="2">The sequence shown here is derived from an EMBL/GenBank/DDBJ whole genome shotgun (WGS) entry which is preliminary data.</text>
</comment>
<evidence type="ECO:0000256" key="1">
    <source>
        <dbReference type="SAM" id="Phobius"/>
    </source>
</evidence>
<keyword evidence="1" id="KW-0472">Membrane</keyword>
<dbReference type="OrthoDB" id="2182676at2"/>
<keyword evidence="1" id="KW-0812">Transmembrane</keyword>
<protein>
    <submittedName>
        <fullName evidence="2">DUF624 domain-containing protein</fullName>
    </submittedName>
</protein>
<dbReference type="Proteomes" id="UP000448867">
    <property type="component" value="Unassembled WGS sequence"/>
</dbReference>
<feature type="transmembrane region" description="Helical" evidence="1">
    <location>
        <begin position="142"/>
        <end position="161"/>
    </location>
</feature>
<accession>A0A7X2LZR9</accession>
<keyword evidence="1" id="KW-1133">Transmembrane helix</keyword>
<evidence type="ECO:0000313" key="3">
    <source>
        <dbReference type="Proteomes" id="UP000448867"/>
    </source>
</evidence>
<feature type="transmembrane region" description="Helical" evidence="1">
    <location>
        <begin position="74"/>
        <end position="93"/>
    </location>
</feature>
<dbReference type="InterPro" id="IPR006938">
    <property type="entry name" value="DUF624"/>
</dbReference>
<feature type="transmembrane region" description="Helical" evidence="1">
    <location>
        <begin position="7"/>
        <end position="26"/>
    </location>
</feature>
<dbReference type="Pfam" id="PF04854">
    <property type="entry name" value="DUF624"/>
    <property type="match status" value="1"/>
</dbReference>
<evidence type="ECO:0000313" key="2">
    <source>
        <dbReference type="EMBL" id="MRX73268.1"/>
    </source>
</evidence>
<proteinExistence type="predicted"/>
<feature type="transmembrane region" description="Helical" evidence="1">
    <location>
        <begin position="167"/>
        <end position="188"/>
    </location>
</feature>
<feature type="transmembrane region" description="Helical" evidence="1">
    <location>
        <begin position="105"/>
        <end position="130"/>
    </location>
</feature>
<dbReference type="EMBL" id="WKKI01000030">
    <property type="protein sequence ID" value="MRX73268.1"/>
    <property type="molecule type" value="Genomic_DNA"/>
</dbReference>
<reference evidence="2 3" key="1">
    <citation type="submission" date="2019-11" db="EMBL/GenBank/DDBJ databases">
        <title>Bacillus lacus genome.</title>
        <authorList>
            <person name="Allen C.J."/>
            <person name="Newman J.D."/>
        </authorList>
    </citation>
    <scope>NUCLEOTIDE SEQUENCE [LARGE SCALE GENOMIC DNA]</scope>
    <source>
        <strain evidence="2 3">KCTC 33946</strain>
    </source>
</reference>
<keyword evidence="3" id="KW-1185">Reference proteome</keyword>
<dbReference type="RefSeq" id="WP_154308734.1">
    <property type="nucleotide sequence ID" value="NZ_WKKI01000030.1"/>
</dbReference>
<organism evidence="2 3">
    <name type="scientific">Metabacillus lacus</name>
    <dbReference type="NCBI Taxonomy" id="1983721"/>
    <lineage>
        <taxon>Bacteria</taxon>
        <taxon>Bacillati</taxon>
        <taxon>Bacillota</taxon>
        <taxon>Bacilli</taxon>
        <taxon>Bacillales</taxon>
        <taxon>Bacillaceae</taxon>
        <taxon>Metabacillus</taxon>
    </lineage>
</organism>
<name>A0A7X2LZR9_9BACI</name>